<reference evidence="10" key="1">
    <citation type="journal article" date="2016" name="Nature">
        <title>The genome of the seagrass Zostera marina reveals angiosperm adaptation to the sea.</title>
        <authorList>
            <person name="Olsen J.L."/>
            <person name="Rouze P."/>
            <person name="Verhelst B."/>
            <person name="Lin Y.-C."/>
            <person name="Bayer T."/>
            <person name="Collen J."/>
            <person name="Dattolo E."/>
            <person name="De Paoli E."/>
            <person name="Dittami S."/>
            <person name="Maumus F."/>
            <person name="Michel G."/>
            <person name="Kersting A."/>
            <person name="Lauritano C."/>
            <person name="Lohaus R."/>
            <person name="Toepel M."/>
            <person name="Tonon T."/>
            <person name="Vanneste K."/>
            <person name="Amirebrahimi M."/>
            <person name="Brakel J."/>
            <person name="Bostroem C."/>
            <person name="Chovatia M."/>
            <person name="Grimwood J."/>
            <person name="Jenkins J.W."/>
            <person name="Jueterbock A."/>
            <person name="Mraz A."/>
            <person name="Stam W.T."/>
            <person name="Tice H."/>
            <person name="Bornberg-Bauer E."/>
            <person name="Green P.J."/>
            <person name="Pearson G.A."/>
            <person name="Procaccini G."/>
            <person name="Duarte C.M."/>
            <person name="Schmutz J."/>
            <person name="Reusch T.B.H."/>
            <person name="Van de Peer Y."/>
        </authorList>
    </citation>
    <scope>NUCLEOTIDE SEQUENCE [LARGE SCALE GENOMIC DNA]</scope>
    <source>
        <strain evidence="10">cv. Finnish</strain>
    </source>
</reference>
<dbReference type="GO" id="GO:0005886">
    <property type="term" value="C:plasma membrane"/>
    <property type="evidence" value="ECO:0000318"/>
    <property type="project" value="GO_Central"/>
</dbReference>
<evidence type="ECO:0000313" key="10">
    <source>
        <dbReference type="Proteomes" id="UP000036987"/>
    </source>
</evidence>
<name>A0A0K9PFY9_ZOSMR</name>
<keyword evidence="8" id="KW-0813">Transport</keyword>
<evidence type="ECO:0000256" key="2">
    <source>
        <dbReference type="ARBA" id="ARBA00006921"/>
    </source>
</evidence>
<feature type="transmembrane region" description="Helical" evidence="8">
    <location>
        <begin position="94"/>
        <end position="117"/>
    </location>
</feature>
<evidence type="ECO:0000256" key="4">
    <source>
        <dbReference type="ARBA" id="ARBA00022796"/>
    </source>
</evidence>
<comment type="caution">
    <text evidence="9">The sequence shown here is derived from an EMBL/GenBank/DDBJ whole genome shotgun (WGS) entry which is preliminary data.</text>
</comment>
<protein>
    <recommendedName>
        <fullName evidence="8">Copper transport protein</fullName>
    </recommendedName>
</protein>
<comment type="subcellular location">
    <subcellularLocation>
        <location evidence="1 8">Membrane</location>
        <topology evidence="1 8">Multi-pass membrane protein</topology>
    </subcellularLocation>
</comment>
<keyword evidence="6 8" id="KW-0186">Copper</keyword>
<dbReference type="PANTHER" id="PTHR12483:SF27">
    <property type="entry name" value="COPPER TRANSPORT PROTEIN CTR1"/>
    <property type="match status" value="1"/>
</dbReference>
<evidence type="ECO:0000256" key="8">
    <source>
        <dbReference type="RuleBase" id="RU367022"/>
    </source>
</evidence>
<dbReference type="AlphaFoldDB" id="A0A0K9PFY9"/>
<keyword evidence="8" id="KW-0406">Ion transport</keyword>
<dbReference type="InterPro" id="IPR007274">
    <property type="entry name" value="Cop_transporter"/>
</dbReference>
<keyword evidence="7 8" id="KW-0472">Membrane</keyword>
<organism evidence="9 10">
    <name type="scientific">Zostera marina</name>
    <name type="common">Eelgrass</name>
    <dbReference type="NCBI Taxonomy" id="29655"/>
    <lineage>
        <taxon>Eukaryota</taxon>
        <taxon>Viridiplantae</taxon>
        <taxon>Streptophyta</taxon>
        <taxon>Embryophyta</taxon>
        <taxon>Tracheophyta</taxon>
        <taxon>Spermatophyta</taxon>
        <taxon>Magnoliopsida</taxon>
        <taxon>Liliopsida</taxon>
        <taxon>Zosteraceae</taxon>
        <taxon>Zostera</taxon>
    </lineage>
</organism>
<evidence type="ECO:0000256" key="1">
    <source>
        <dbReference type="ARBA" id="ARBA00004141"/>
    </source>
</evidence>
<keyword evidence="3 8" id="KW-0812">Transmembrane</keyword>
<sequence length="136" mass="15548">MITQFTVSLSHAASDTFCYSTMMHMTFYWGMSASILFDFWNPRTWQTYLPTLVILFISAFLHQFLEYYRLNLKSTSVFLNRYKSAALFGLNSSLAYLLMLAVMSFNGGVFIAVMMGFSVGHLLFRCSDVESVNVCC</sequence>
<dbReference type="Pfam" id="PF04145">
    <property type="entry name" value="Ctr"/>
    <property type="match status" value="2"/>
</dbReference>
<evidence type="ECO:0000313" key="9">
    <source>
        <dbReference type="EMBL" id="KMZ67142.1"/>
    </source>
</evidence>
<keyword evidence="4 8" id="KW-0187">Copper transport</keyword>
<accession>A0A0K9PFY9</accession>
<dbReference type="EMBL" id="LFYR01000929">
    <property type="protein sequence ID" value="KMZ67142.1"/>
    <property type="molecule type" value="Genomic_DNA"/>
</dbReference>
<dbReference type="OMA" id="ATETHFD"/>
<evidence type="ECO:0000256" key="5">
    <source>
        <dbReference type="ARBA" id="ARBA00022989"/>
    </source>
</evidence>
<feature type="transmembrane region" description="Helical" evidence="8">
    <location>
        <begin position="47"/>
        <end position="65"/>
    </location>
</feature>
<proteinExistence type="inferred from homology"/>
<comment type="similarity">
    <text evidence="2 8">Belongs to the copper transporter (Ctr) (TC 1.A.56) family. SLC31A subfamily.</text>
</comment>
<evidence type="ECO:0000256" key="6">
    <source>
        <dbReference type="ARBA" id="ARBA00023008"/>
    </source>
</evidence>
<evidence type="ECO:0000256" key="3">
    <source>
        <dbReference type="ARBA" id="ARBA00022692"/>
    </source>
</evidence>
<dbReference type="Proteomes" id="UP000036987">
    <property type="component" value="Unassembled WGS sequence"/>
</dbReference>
<gene>
    <name evidence="9" type="ORF">ZOSMA_277G00030</name>
</gene>
<evidence type="ECO:0000256" key="7">
    <source>
        <dbReference type="ARBA" id="ARBA00023136"/>
    </source>
</evidence>
<dbReference type="GO" id="GO:0005375">
    <property type="term" value="F:copper ion transmembrane transporter activity"/>
    <property type="evidence" value="ECO:0000318"/>
    <property type="project" value="GO_Central"/>
</dbReference>
<keyword evidence="10" id="KW-1185">Reference proteome</keyword>
<dbReference type="OrthoDB" id="73901at2759"/>
<keyword evidence="5 8" id="KW-1133">Transmembrane helix</keyword>
<dbReference type="PANTHER" id="PTHR12483">
    <property type="entry name" value="SOLUTE CARRIER FAMILY 31 COPPER TRANSPORTERS"/>
    <property type="match status" value="1"/>
</dbReference>